<dbReference type="Gene3D" id="3.40.190.90">
    <property type="match status" value="1"/>
</dbReference>
<evidence type="ECO:0000256" key="6">
    <source>
        <dbReference type="ARBA" id="ARBA00023277"/>
    </source>
</evidence>
<dbReference type="EMBL" id="CP116805">
    <property type="protein sequence ID" value="WCL53109.1"/>
    <property type="molecule type" value="Genomic_DNA"/>
</dbReference>
<evidence type="ECO:0000256" key="3">
    <source>
        <dbReference type="ARBA" id="ARBA00022723"/>
    </source>
</evidence>
<proteinExistence type="inferred from homology"/>
<protein>
    <recommendedName>
        <fullName evidence="7">Fructose-1,6-bisphosphatase</fullName>
    </recommendedName>
</protein>
<evidence type="ECO:0000256" key="8">
    <source>
        <dbReference type="PIRSR" id="PIRSR004532-1"/>
    </source>
</evidence>
<dbReference type="GO" id="GO:0006071">
    <property type="term" value="P:glycerol metabolic process"/>
    <property type="evidence" value="ECO:0007669"/>
    <property type="project" value="InterPro"/>
</dbReference>
<name>A0AAE9XUP5_9PROT</name>
<evidence type="ECO:0000313" key="10">
    <source>
        <dbReference type="EMBL" id="WCL53109.1"/>
    </source>
</evidence>
<dbReference type="Proteomes" id="UP001217500">
    <property type="component" value="Chromosome"/>
</dbReference>
<dbReference type="GO" id="GO:0030388">
    <property type="term" value="P:fructose 1,6-bisphosphate metabolic process"/>
    <property type="evidence" value="ECO:0007669"/>
    <property type="project" value="TreeGrafter"/>
</dbReference>
<evidence type="ECO:0000256" key="9">
    <source>
        <dbReference type="PIRSR" id="PIRSR004532-2"/>
    </source>
</evidence>
<dbReference type="GO" id="GO:0006094">
    <property type="term" value="P:gluconeogenesis"/>
    <property type="evidence" value="ECO:0007669"/>
    <property type="project" value="InterPro"/>
</dbReference>
<comment type="similarity">
    <text evidence="2 7">Belongs to the FBPase class 2 family.</text>
</comment>
<dbReference type="InterPro" id="IPR004464">
    <property type="entry name" value="FBPase_class-2/SBPase"/>
</dbReference>
<keyword evidence="11" id="KW-1185">Reference proteome</keyword>
<dbReference type="FunFam" id="3.40.190.90:FF:000001">
    <property type="entry name" value="Fructose-1,6-bisphosphatase"/>
    <property type="match status" value="1"/>
</dbReference>
<organism evidence="10 11">
    <name type="scientific">Gimibacter soli</name>
    <dbReference type="NCBI Taxonomy" id="3024400"/>
    <lineage>
        <taxon>Bacteria</taxon>
        <taxon>Pseudomonadati</taxon>
        <taxon>Pseudomonadota</taxon>
        <taxon>Alphaproteobacteria</taxon>
        <taxon>Kordiimonadales</taxon>
        <taxon>Temperatibacteraceae</taxon>
        <taxon>Gimibacter</taxon>
    </lineage>
</organism>
<keyword evidence="5 8" id="KW-0464">Manganese</keyword>
<dbReference type="NCBIfam" id="TIGR00330">
    <property type="entry name" value="glpX"/>
    <property type="match status" value="1"/>
</dbReference>
<keyword evidence="4 10" id="KW-0378">Hydrolase</keyword>
<evidence type="ECO:0000256" key="4">
    <source>
        <dbReference type="ARBA" id="ARBA00022801"/>
    </source>
</evidence>
<dbReference type="PANTHER" id="PTHR30447">
    <property type="entry name" value="FRUCTOSE-1,6-BISPHOSPHATASE CLASS 2"/>
    <property type="match status" value="1"/>
</dbReference>
<feature type="binding site" evidence="9">
    <location>
        <begin position="190"/>
        <end position="192"/>
    </location>
    <ligand>
        <name>substrate</name>
    </ligand>
</feature>
<accession>A0AAE9XUP5</accession>
<dbReference type="CDD" id="cd01516">
    <property type="entry name" value="FBPase_glpX"/>
    <property type="match status" value="1"/>
</dbReference>
<dbReference type="PANTHER" id="PTHR30447:SF0">
    <property type="entry name" value="FRUCTOSE-1,6-BISPHOSPHATASE 1 CLASS 2-RELATED"/>
    <property type="match status" value="1"/>
</dbReference>
<sequence>MSKDLSRTLVLEMVRVTEAAAIAASALNGRGDEKAADAAAVEAMRTVLNEMPLDGVIVIGEGERDEAPMLYIGEKVGTGGPRVDIALDPLEGTTICARAQQNALAVIAVAEEGGLLNAPDVYMDKIAVGGGLPEGIIDLDKSVSENVTAVAEARGKKVTEMMVCVLDRPRHSQLIKELREIGCGVKLIGDGDVAGVINTTDRSGGVDMYMGAGGAPEGVLAAAALRCIGGQMQGRLLFRNDDERARARKWGITDLDRKYNMEDMASGDVIFAATGVTDGSLLEGVHRSVDGYITTETIVMRSKSKTVRRVKAQHVA</sequence>
<evidence type="ECO:0000313" key="11">
    <source>
        <dbReference type="Proteomes" id="UP001217500"/>
    </source>
</evidence>
<feature type="binding site" evidence="8">
    <location>
        <position position="37"/>
    </location>
    <ligand>
        <name>Mn(2+)</name>
        <dbReference type="ChEBI" id="CHEBI:29035"/>
        <label>1</label>
    </ligand>
</feature>
<dbReference type="AlphaFoldDB" id="A0AAE9XUP5"/>
<dbReference type="GO" id="GO:0042132">
    <property type="term" value="F:fructose 1,6-bisphosphate 1-phosphatase activity"/>
    <property type="evidence" value="ECO:0007669"/>
    <property type="project" value="UniProtKB-EC"/>
</dbReference>
<keyword evidence="3 8" id="KW-0479">Metal-binding</keyword>
<dbReference type="KEGG" id="gso:PH603_11225"/>
<evidence type="ECO:0000256" key="5">
    <source>
        <dbReference type="ARBA" id="ARBA00023211"/>
    </source>
</evidence>
<dbReference type="GO" id="GO:0005829">
    <property type="term" value="C:cytosol"/>
    <property type="evidence" value="ECO:0007669"/>
    <property type="project" value="TreeGrafter"/>
</dbReference>
<feature type="binding site" evidence="8">
    <location>
        <position position="91"/>
    </location>
    <ligand>
        <name>Mn(2+)</name>
        <dbReference type="ChEBI" id="CHEBI:29035"/>
        <label>2</label>
    </ligand>
</feature>
<dbReference type="GO" id="GO:0030145">
    <property type="term" value="F:manganese ion binding"/>
    <property type="evidence" value="ECO:0007669"/>
    <property type="project" value="UniProtKB-ARBA"/>
</dbReference>
<comment type="cofactor">
    <cofactor evidence="8">
        <name>Mn(2+)</name>
        <dbReference type="ChEBI" id="CHEBI:29035"/>
    </cofactor>
</comment>
<dbReference type="RefSeq" id="WP_289502621.1">
    <property type="nucleotide sequence ID" value="NZ_CP116805.1"/>
</dbReference>
<reference evidence="10" key="1">
    <citation type="submission" date="2023-01" db="EMBL/GenBank/DDBJ databases">
        <title>The genome sequence of Kordiimonadaceae bacterium 6D33.</title>
        <authorList>
            <person name="Liu Y."/>
        </authorList>
    </citation>
    <scope>NUCLEOTIDE SEQUENCE</scope>
    <source>
        <strain evidence="10">6D33</strain>
    </source>
</reference>
<comment type="catalytic activity">
    <reaction evidence="1">
        <text>beta-D-fructose 1,6-bisphosphate + H2O = beta-D-fructose 6-phosphate + phosphate</text>
        <dbReference type="Rhea" id="RHEA:11064"/>
        <dbReference type="ChEBI" id="CHEBI:15377"/>
        <dbReference type="ChEBI" id="CHEBI:32966"/>
        <dbReference type="ChEBI" id="CHEBI:43474"/>
        <dbReference type="ChEBI" id="CHEBI:57634"/>
        <dbReference type="EC" id="3.1.3.11"/>
    </reaction>
</comment>
<dbReference type="Gene3D" id="3.30.540.10">
    <property type="entry name" value="Fructose-1,6-Bisphosphatase, subunit A, domain 1"/>
    <property type="match status" value="1"/>
</dbReference>
<feature type="binding site" evidence="8">
    <location>
        <position position="217"/>
    </location>
    <ligand>
        <name>Mn(2+)</name>
        <dbReference type="ChEBI" id="CHEBI:29035"/>
        <label>2</label>
    </ligand>
</feature>
<keyword evidence="6 7" id="KW-0119">Carbohydrate metabolism</keyword>
<gene>
    <name evidence="10" type="primary">glpX</name>
    <name evidence="10" type="ORF">PH603_11225</name>
</gene>
<feature type="binding site" evidence="8">
    <location>
        <position position="88"/>
    </location>
    <ligand>
        <name>Mn(2+)</name>
        <dbReference type="ChEBI" id="CHEBI:29035"/>
        <label>2</label>
    </ligand>
</feature>
<dbReference type="SUPFAM" id="SSF56655">
    <property type="entry name" value="Carbohydrate phosphatase"/>
    <property type="match status" value="1"/>
</dbReference>
<feature type="binding site" evidence="8">
    <location>
        <position position="61"/>
    </location>
    <ligand>
        <name>Mn(2+)</name>
        <dbReference type="ChEBI" id="CHEBI:29035"/>
        <label>1</label>
    </ligand>
</feature>
<evidence type="ECO:0000256" key="1">
    <source>
        <dbReference type="ARBA" id="ARBA00001273"/>
    </source>
</evidence>
<feature type="binding site" evidence="9">
    <location>
        <position position="214"/>
    </location>
    <ligand>
        <name>substrate</name>
    </ligand>
</feature>
<evidence type="ECO:0000256" key="7">
    <source>
        <dbReference type="PIRNR" id="PIRNR004532"/>
    </source>
</evidence>
<dbReference type="Pfam" id="PF03320">
    <property type="entry name" value="FBPase_glpX"/>
    <property type="match status" value="1"/>
</dbReference>
<feature type="binding site" evidence="9">
    <location>
        <begin position="168"/>
        <end position="170"/>
    </location>
    <ligand>
        <name>substrate</name>
    </ligand>
</feature>
<feature type="binding site" evidence="9">
    <location>
        <begin position="91"/>
        <end position="93"/>
    </location>
    <ligand>
        <name>substrate</name>
    </ligand>
</feature>
<dbReference type="PIRSF" id="PIRSF004532">
    <property type="entry name" value="GlpX"/>
    <property type="match status" value="1"/>
</dbReference>
<feature type="binding site" evidence="9">
    <location>
        <position position="122"/>
    </location>
    <ligand>
        <name>substrate</name>
    </ligand>
</feature>
<evidence type="ECO:0000256" key="2">
    <source>
        <dbReference type="ARBA" id="ARBA00008989"/>
    </source>
</evidence>